<sequence>MKFLSASLCLVLPLLTFARATTLENNGYHKVSNRQIDSILYRDGDRDYQLINTIGFHPWMKMATIYVANNDIEPEHENKLSLPDIYADLAKRHKLKPEDVDWIVTEIAGDAEIEATILEIREGRNVGLHDEVTVAPNDKEWNTILGTKYYRNAASVNHKAVERVIIRMHTRTLLGDTFDVDSLMFHFPTQENTNSQEEASESVDNTENGNAMQWMDFWKKECSKGLKGKLSDEPNAKKWEDAALNIIYGTEKLEEELSLVRLDKMIADLNPAPKDNNDAAASRT</sequence>
<organism evidence="2 3">
    <name type="scientific">Ceratocystis pirilliformis</name>
    <dbReference type="NCBI Taxonomy" id="259994"/>
    <lineage>
        <taxon>Eukaryota</taxon>
        <taxon>Fungi</taxon>
        <taxon>Dikarya</taxon>
        <taxon>Ascomycota</taxon>
        <taxon>Pezizomycotina</taxon>
        <taxon>Sordariomycetes</taxon>
        <taxon>Hypocreomycetidae</taxon>
        <taxon>Microascales</taxon>
        <taxon>Ceratocystidaceae</taxon>
        <taxon>Ceratocystis</taxon>
    </lineage>
</organism>
<accession>A0ABR3ZKI4</accession>
<protein>
    <submittedName>
        <fullName evidence="2">Uncharacterized protein</fullName>
    </submittedName>
</protein>
<gene>
    <name evidence="2" type="ORF">Cpir12675_000604</name>
</gene>
<evidence type="ECO:0000313" key="3">
    <source>
        <dbReference type="Proteomes" id="UP001583280"/>
    </source>
</evidence>
<proteinExistence type="predicted"/>
<feature type="signal peptide" evidence="1">
    <location>
        <begin position="1"/>
        <end position="20"/>
    </location>
</feature>
<name>A0ABR3ZKI4_9PEZI</name>
<comment type="caution">
    <text evidence="2">The sequence shown here is derived from an EMBL/GenBank/DDBJ whole genome shotgun (WGS) entry which is preliminary data.</text>
</comment>
<evidence type="ECO:0000256" key="1">
    <source>
        <dbReference type="SAM" id="SignalP"/>
    </source>
</evidence>
<dbReference type="Proteomes" id="UP001583280">
    <property type="component" value="Unassembled WGS sequence"/>
</dbReference>
<keyword evidence="3" id="KW-1185">Reference proteome</keyword>
<reference evidence="2 3" key="1">
    <citation type="journal article" date="2024" name="IMA Fungus">
        <title>IMA Genome - F19 : A genome assembly and annotation guide to empower mycologists, including annotated draft genome sequences of Ceratocystis pirilliformis, Diaporthe australafricana, Fusarium ophioides, Paecilomyces lecythidis, and Sporothrix stenoceras.</title>
        <authorList>
            <person name="Aylward J."/>
            <person name="Wilson A.M."/>
            <person name="Visagie C.M."/>
            <person name="Spraker J."/>
            <person name="Barnes I."/>
            <person name="Buitendag C."/>
            <person name="Ceriani C."/>
            <person name="Del Mar Angel L."/>
            <person name="du Plessis D."/>
            <person name="Fuchs T."/>
            <person name="Gasser K."/>
            <person name="Kramer D."/>
            <person name="Li W."/>
            <person name="Munsamy K."/>
            <person name="Piso A."/>
            <person name="Price J.L."/>
            <person name="Sonnekus B."/>
            <person name="Thomas C."/>
            <person name="van der Nest A."/>
            <person name="van Dijk A."/>
            <person name="van Heerden A."/>
            <person name="van Vuuren N."/>
            <person name="Yilmaz N."/>
            <person name="Duong T.A."/>
            <person name="van der Merwe N.A."/>
            <person name="Wingfield M.J."/>
            <person name="Wingfield B.D."/>
        </authorList>
    </citation>
    <scope>NUCLEOTIDE SEQUENCE [LARGE SCALE GENOMIC DNA]</scope>
    <source>
        <strain evidence="2 3">CMW 12675</strain>
    </source>
</reference>
<dbReference type="EMBL" id="JAWDJO010000007">
    <property type="protein sequence ID" value="KAL1901238.1"/>
    <property type="molecule type" value="Genomic_DNA"/>
</dbReference>
<feature type="chain" id="PRO_5045949448" evidence="1">
    <location>
        <begin position="21"/>
        <end position="284"/>
    </location>
</feature>
<keyword evidence="1" id="KW-0732">Signal</keyword>
<evidence type="ECO:0000313" key="2">
    <source>
        <dbReference type="EMBL" id="KAL1901238.1"/>
    </source>
</evidence>